<gene>
    <name evidence="2" type="ORF">niasHT_005353</name>
</gene>
<feature type="transmembrane region" description="Helical" evidence="1">
    <location>
        <begin position="16"/>
        <end position="32"/>
    </location>
</feature>
<evidence type="ECO:0000313" key="2">
    <source>
        <dbReference type="EMBL" id="KAL3121093.1"/>
    </source>
</evidence>
<dbReference type="EMBL" id="JBICBT010000200">
    <property type="protein sequence ID" value="KAL3121093.1"/>
    <property type="molecule type" value="Genomic_DNA"/>
</dbReference>
<keyword evidence="1" id="KW-0812">Transmembrane</keyword>
<evidence type="ECO:0000256" key="1">
    <source>
        <dbReference type="SAM" id="Phobius"/>
    </source>
</evidence>
<reference evidence="2 3" key="1">
    <citation type="submission" date="2024-10" db="EMBL/GenBank/DDBJ databases">
        <authorList>
            <person name="Kim D."/>
        </authorList>
    </citation>
    <scope>NUCLEOTIDE SEQUENCE [LARGE SCALE GENOMIC DNA]</scope>
    <source>
        <strain evidence="2">BH-2024</strain>
    </source>
</reference>
<keyword evidence="1" id="KW-0472">Membrane</keyword>
<keyword evidence="1" id="KW-1133">Transmembrane helix</keyword>
<name>A0ABD2M197_9BILA</name>
<dbReference type="Proteomes" id="UP001620626">
    <property type="component" value="Unassembled WGS sequence"/>
</dbReference>
<accession>A0ABD2M197</accession>
<dbReference type="AlphaFoldDB" id="A0ABD2M197"/>
<keyword evidence="3" id="KW-1185">Reference proteome</keyword>
<comment type="caution">
    <text evidence="2">The sequence shown here is derived from an EMBL/GenBank/DDBJ whole genome shotgun (WGS) entry which is preliminary data.</text>
</comment>
<sequence length="75" mass="9043">MVGRVQHSTAFKVRKWFSVFVWPVFVISYIFGDKYQYWQLKTGRRKSLFDEFAFLQEAQIREQKALYNSPYGPRA</sequence>
<organism evidence="2 3">
    <name type="scientific">Heterodera trifolii</name>
    <dbReference type="NCBI Taxonomy" id="157864"/>
    <lineage>
        <taxon>Eukaryota</taxon>
        <taxon>Metazoa</taxon>
        <taxon>Ecdysozoa</taxon>
        <taxon>Nematoda</taxon>
        <taxon>Chromadorea</taxon>
        <taxon>Rhabditida</taxon>
        <taxon>Tylenchina</taxon>
        <taxon>Tylenchomorpha</taxon>
        <taxon>Tylenchoidea</taxon>
        <taxon>Heteroderidae</taxon>
        <taxon>Heteroderinae</taxon>
        <taxon>Heterodera</taxon>
    </lineage>
</organism>
<proteinExistence type="predicted"/>
<protein>
    <submittedName>
        <fullName evidence="2">Uncharacterized protein</fullName>
    </submittedName>
</protein>
<evidence type="ECO:0000313" key="3">
    <source>
        <dbReference type="Proteomes" id="UP001620626"/>
    </source>
</evidence>